<keyword evidence="3" id="KW-1185">Reference proteome</keyword>
<sequence length="149" mass="16551">MTNDFFRGAGVICLLGGGILFFLPPEDAPSEQAAQKTEAESEDNSLEEAEAKITELEERLEEERQREEERPSEDEEVDDPAVSAVLQIESGMNSSDVTAQLDRLGMIENQSSFQETLRDMERESSLQPGSYDIDSGMTNEEIIEVISSN</sequence>
<dbReference type="EMBL" id="PVNS01000010">
    <property type="protein sequence ID" value="PRO65145.1"/>
    <property type="molecule type" value="Genomic_DNA"/>
</dbReference>
<reference evidence="2 3" key="1">
    <citation type="submission" date="2018-03" db="EMBL/GenBank/DDBJ databases">
        <title>Bacillus urumqiensis sp. nov., a moderately haloalkaliphilic bacterium isolated from a salt lake.</title>
        <authorList>
            <person name="Zhao B."/>
            <person name="Liao Z."/>
        </authorList>
    </citation>
    <scope>NUCLEOTIDE SEQUENCE [LARGE SCALE GENOMIC DNA]</scope>
    <source>
        <strain evidence="2 3">BZ-SZ-XJ18</strain>
    </source>
</reference>
<evidence type="ECO:0000256" key="1">
    <source>
        <dbReference type="SAM" id="MobiDB-lite"/>
    </source>
</evidence>
<protein>
    <recommendedName>
        <fullName evidence="4">Aminodeoxychorismate lyase</fullName>
    </recommendedName>
</protein>
<gene>
    <name evidence="2" type="ORF">C6I21_11935</name>
</gene>
<evidence type="ECO:0000313" key="3">
    <source>
        <dbReference type="Proteomes" id="UP000243650"/>
    </source>
</evidence>
<name>A0A2P6MFS3_ALKUR</name>
<dbReference type="RefSeq" id="WP_105959700.1">
    <property type="nucleotide sequence ID" value="NZ_PVNS01000010.1"/>
</dbReference>
<evidence type="ECO:0008006" key="4">
    <source>
        <dbReference type="Google" id="ProtNLM"/>
    </source>
</evidence>
<organism evidence="2 3">
    <name type="scientific">Alkalicoccus urumqiensis</name>
    <name type="common">Bacillus urumqiensis</name>
    <dbReference type="NCBI Taxonomy" id="1548213"/>
    <lineage>
        <taxon>Bacteria</taxon>
        <taxon>Bacillati</taxon>
        <taxon>Bacillota</taxon>
        <taxon>Bacilli</taxon>
        <taxon>Bacillales</taxon>
        <taxon>Bacillaceae</taxon>
        <taxon>Alkalicoccus</taxon>
    </lineage>
</organism>
<dbReference type="OrthoDB" id="2942983at2"/>
<proteinExistence type="predicted"/>
<feature type="region of interest" description="Disordered" evidence="1">
    <location>
        <begin position="120"/>
        <end position="139"/>
    </location>
</feature>
<feature type="compositionally biased region" description="Basic and acidic residues" evidence="1">
    <location>
        <begin position="49"/>
        <end position="69"/>
    </location>
</feature>
<dbReference type="AlphaFoldDB" id="A0A2P6MFS3"/>
<comment type="caution">
    <text evidence="2">The sequence shown here is derived from an EMBL/GenBank/DDBJ whole genome shotgun (WGS) entry which is preliminary data.</text>
</comment>
<dbReference type="Gene3D" id="3.30.1490.480">
    <property type="entry name" value="Endolytic murein transglycosylase"/>
    <property type="match status" value="1"/>
</dbReference>
<accession>A0A2P6MFS3</accession>
<dbReference type="Proteomes" id="UP000243650">
    <property type="component" value="Unassembled WGS sequence"/>
</dbReference>
<feature type="compositionally biased region" description="Acidic residues" evidence="1">
    <location>
        <begin position="70"/>
        <end position="79"/>
    </location>
</feature>
<feature type="region of interest" description="Disordered" evidence="1">
    <location>
        <begin position="25"/>
        <end position="94"/>
    </location>
</feature>
<evidence type="ECO:0000313" key="2">
    <source>
        <dbReference type="EMBL" id="PRO65145.1"/>
    </source>
</evidence>